<proteinExistence type="predicted"/>
<dbReference type="CDD" id="cd02440">
    <property type="entry name" value="AdoMet_MTases"/>
    <property type="match status" value="1"/>
</dbReference>
<sequence length="271" mass="31141">MNTIINYNELWRILHQRKRSEGVDWDKRAHSFFKAVSRNNEAEKVIPSLNLTNSDTVLDMGAGTGRFAVPMAKCAAHLTALEPSAKMASYLEKSMEDAGLSNYTIVRKRWEDVKIGEDIPVHDVVFASNSLGFPDLADGLKKLDEAAGKAVHILWFAGPERHQMDPELKSRLGRENDKGFWPDYIFIAQVLHDMGIYANIEVHPTRTEHRYENLEEAVSWWAERGDISPDEIPILKEHLSEKLTHTDDGHLVMQRNGWRARIWWEKENRAE</sequence>
<dbReference type="PANTHER" id="PTHR43667:SF2">
    <property type="entry name" value="FATTY ACID C-METHYL TRANSFERASE"/>
    <property type="match status" value="1"/>
</dbReference>
<dbReference type="Pfam" id="PF13649">
    <property type="entry name" value="Methyltransf_25"/>
    <property type="match status" value="1"/>
</dbReference>
<dbReference type="SUPFAM" id="SSF53335">
    <property type="entry name" value="S-adenosyl-L-methionine-dependent methyltransferases"/>
    <property type="match status" value="1"/>
</dbReference>
<dbReference type="RefSeq" id="WP_109942367.1">
    <property type="nucleotide sequence ID" value="NZ_CP176366.1"/>
</dbReference>
<evidence type="ECO:0000313" key="3">
    <source>
        <dbReference type="Proteomes" id="UP000245934"/>
    </source>
</evidence>
<dbReference type="EMBL" id="QGMZ01000056">
    <property type="protein sequence ID" value="PWR69691.1"/>
    <property type="molecule type" value="Genomic_DNA"/>
</dbReference>
<comment type="caution">
    <text evidence="2">The sequence shown here is derived from an EMBL/GenBank/DDBJ whole genome shotgun (WGS) entry which is preliminary data.</text>
</comment>
<reference evidence="2 3" key="1">
    <citation type="submission" date="2018-05" db="EMBL/GenBank/DDBJ databases">
        <title>Draft genome of Methanospirillum stamsii Pt1.</title>
        <authorList>
            <person name="Dueholm M.S."/>
            <person name="Nielsen P.H."/>
            <person name="Bakmann L.F."/>
            <person name="Otzen D.E."/>
        </authorList>
    </citation>
    <scope>NUCLEOTIDE SEQUENCE [LARGE SCALE GENOMIC DNA]</scope>
    <source>
        <strain evidence="2 3">Pt1</strain>
    </source>
</reference>
<dbReference type="InterPro" id="IPR041698">
    <property type="entry name" value="Methyltransf_25"/>
</dbReference>
<dbReference type="GO" id="GO:0008168">
    <property type="term" value="F:methyltransferase activity"/>
    <property type="evidence" value="ECO:0007669"/>
    <property type="project" value="UniProtKB-KW"/>
</dbReference>
<name>A0A2V2N2K0_9EURY</name>
<keyword evidence="3" id="KW-1185">Reference proteome</keyword>
<dbReference type="InterPro" id="IPR050723">
    <property type="entry name" value="CFA/CMAS"/>
</dbReference>
<evidence type="ECO:0000313" key="2">
    <source>
        <dbReference type="EMBL" id="PWR69691.1"/>
    </source>
</evidence>
<protein>
    <submittedName>
        <fullName evidence="2">Class I SAM-dependent methyltransferase</fullName>
    </submittedName>
</protein>
<accession>A0A2V2N2K0</accession>
<dbReference type="OrthoDB" id="57427at2157"/>
<dbReference type="AlphaFoldDB" id="A0A2V2N2K0"/>
<organism evidence="2 3">
    <name type="scientific">Methanospirillum stamsii</name>
    <dbReference type="NCBI Taxonomy" id="1277351"/>
    <lineage>
        <taxon>Archaea</taxon>
        <taxon>Methanobacteriati</taxon>
        <taxon>Methanobacteriota</taxon>
        <taxon>Stenosarchaea group</taxon>
        <taxon>Methanomicrobia</taxon>
        <taxon>Methanomicrobiales</taxon>
        <taxon>Methanospirillaceae</taxon>
        <taxon>Methanospirillum</taxon>
    </lineage>
</organism>
<dbReference type="InterPro" id="IPR029063">
    <property type="entry name" value="SAM-dependent_MTases_sf"/>
</dbReference>
<keyword evidence="2" id="KW-0489">Methyltransferase</keyword>
<keyword evidence="2" id="KW-0808">Transferase</keyword>
<feature type="domain" description="Methyltransferase" evidence="1">
    <location>
        <begin position="57"/>
        <end position="136"/>
    </location>
</feature>
<dbReference type="GeneID" id="97607918"/>
<dbReference type="Gene3D" id="3.40.50.150">
    <property type="entry name" value="Vaccinia Virus protein VP39"/>
    <property type="match status" value="1"/>
</dbReference>
<dbReference type="PANTHER" id="PTHR43667">
    <property type="entry name" value="CYCLOPROPANE-FATTY-ACYL-PHOSPHOLIPID SYNTHASE"/>
    <property type="match status" value="1"/>
</dbReference>
<dbReference type="Proteomes" id="UP000245934">
    <property type="component" value="Unassembled WGS sequence"/>
</dbReference>
<evidence type="ECO:0000259" key="1">
    <source>
        <dbReference type="Pfam" id="PF13649"/>
    </source>
</evidence>
<gene>
    <name evidence="2" type="ORF">DLD82_17200</name>
</gene>
<dbReference type="GO" id="GO:0032259">
    <property type="term" value="P:methylation"/>
    <property type="evidence" value="ECO:0007669"/>
    <property type="project" value="UniProtKB-KW"/>
</dbReference>